<gene>
    <name evidence="1" type="ordered locus">Os04g0607200</name>
    <name evidence="1" type="ORF">OSNPB_040607200</name>
</gene>
<dbReference type="EMBL" id="AP014960">
    <property type="protein sequence ID" value="BAS90904.1"/>
    <property type="molecule type" value="Genomic_DNA"/>
</dbReference>
<protein>
    <submittedName>
        <fullName evidence="1">Os04g0607200 protein</fullName>
    </submittedName>
</protein>
<evidence type="ECO:0000313" key="2">
    <source>
        <dbReference type="Proteomes" id="UP000059680"/>
    </source>
</evidence>
<accession>A0A0P0WEW1</accession>
<feature type="non-terminal residue" evidence="1">
    <location>
        <position position="1"/>
    </location>
</feature>
<reference evidence="2" key="1">
    <citation type="journal article" date="2005" name="Nature">
        <title>The map-based sequence of the rice genome.</title>
        <authorList>
            <consortium name="International rice genome sequencing project (IRGSP)"/>
            <person name="Matsumoto T."/>
            <person name="Wu J."/>
            <person name="Kanamori H."/>
            <person name="Katayose Y."/>
            <person name="Fujisawa M."/>
            <person name="Namiki N."/>
            <person name="Mizuno H."/>
            <person name="Yamamoto K."/>
            <person name="Antonio B.A."/>
            <person name="Baba T."/>
            <person name="Sakata K."/>
            <person name="Nagamura Y."/>
            <person name="Aoki H."/>
            <person name="Arikawa K."/>
            <person name="Arita K."/>
            <person name="Bito T."/>
            <person name="Chiden Y."/>
            <person name="Fujitsuka N."/>
            <person name="Fukunaka R."/>
            <person name="Hamada M."/>
            <person name="Harada C."/>
            <person name="Hayashi A."/>
            <person name="Hijishita S."/>
            <person name="Honda M."/>
            <person name="Hosokawa S."/>
            <person name="Ichikawa Y."/>
            <person name="Idonuma A."/>
            <person name="Iijima M."/>
            <person name="Ikeda M."/>
            <person name="Ikeno M."/>
            <person name="Ito K."/>
            <person name="Ito S."/>
            <person name="Ito T."/>
            <person name="Ito Y."/>
            <person name="Ito Y."/>
            <person name="Iwabuchi A."/>
            <person name="Kamiya K."/>
            <person name="Karasawa W."/>
            <person name="Kurita K."/>
            <person name="Katagiri S."/>
            <person name="Kikuta A."/>
            <person name="Kobayashi H."/>
            <person name="Kobayashi N."/>
            <person name="Machita K."/>
            <person name="Maehara T."/>
            <person name="Masukawa M."/>
            <person name="Mizubayashi T."/>
            <person name="Mukai Y."/>
            <person name="Nagasaki H."/>
            <person name="Nagata Y."/>
            <person name="Naito S."/>
            <person name="Nakashima M."/>
            <person name="Nakama Y."/>
            <person name="Nakamichi Y."/>
            <person name="Nakamura M."/>
            <person name="Meguro A."/>
            <person name="Negishi M."/>
            <person name="Ohta I."/>
            <person name="Ohta T."/>
            <person name="Okamoto M."/>
            <person name="Ono N."/>
            <person name="Saji S."/>
            <person name="Sakaguchi M."/>
            <person name="Sakai K."/>
            <person name="Shibata M."/>
            <person name="Shimokawa T."/>
            <person name="Song J."/>
            <person name="Takazaki Y."/>
            <person name="Terasawa K."/>
            <person name="Tsugane M."/>
            <person name="Tsuji K."/>
            <person name="Ueda S."/>
            <person name="Waki K."/>
            <person name="Yamagata H."/>
            <person name="Yamamoto M."/>
            <person name="Yamamoto S."/>
            <person name="Yamane H."/>
            <person name="Yoshiki S."/>
            <person name="Yoshihara R."/>
            <person name="Yukawa K."/>
            <person name="Zhong H."/>
            <person name="Yano M."/>
            <person name="Yuan Q."/>
            <person name="Ouyang S."/>
            <person name="Liu J."/>
            <person name="Jones K.M."/>
            <person name="Gansberger K."/>
            <person name="Moffat K."/>
            <person name="Hill J."/>
            <person name="Bera J."/>
            <person name="Fadrosh D."/>
            <person name="Jin S."/>
            <person name="Johri S."/>
            <person name="Kim M."/>
            <person name="Overton L."/>
            <person name="Reardon M."/>
            <person name="Tsitrin T."/>
            <person name="Vuong H."/>
            <person name="Weaver B."/>
            <person name="Ciecko A."/>
            <person name="Tallon L."/>
            <person name="Jackson J."/>
            <person name="Pai G."/>
            <person name="Aken S.V."/>
            <person name="Utterback T."/>
            <person name="Reidmuller S."/>
            <person name="Feldblyum T."/>
            <person name="Hsiao J."/>
            <person name="Zismann V."/>
            <person name="Iobst S."/>
            <person name="de Vazeille A.R."/>
            <person name="Buell C.R."/>
            <person name="Ying K."/>
            <person name="Li Y."/>
            <person name="Lu T."/>
            <person name="Huang Y."/>
            <person name="Zhao Q."/>
            <person name="Feng Q."/>
            <person name="Zhang L."/>
            <person name="Zhu J."/>
            <person name="Weng Q."/>
            <person name="Mu J."/>
            <person name="Lu Y."/>
            <person name="Fan D."/>
            <person name="Liu Y."/>
            <person name="Guan J."/>
            <person name="Zhang Y."/>
            <person name="Yu S."/>
            <person name="Liu X."/>
            <person name="Zhang Y."/>
            <person name="Hong G."/>
            <person name="Han B."/>
            <person name="Choisne N."/>
            <person name="Demange N."/>
            <person name="Orjeda G."/>
            <person name="Samain S."/>
            <person name="Cattolico L."/>
            <person name="Pelletier E."/>
            <person name="Couloux A."/>
            <person name="Segurens B."/>
            <person name="Wincker P."/>
            <person name="D'Hont A."/>
            <person name="Scarpelli C."/>
            <person name="Weissenbach J."/>
            <person name="Salanoubat M."/>
            <person name="Quetier F."/>
            <person name="Yu Y."/>
            <person name="Kim H.R."/>
            <person name="Rambo T."/>
            <person name="Currie J."/>
            <person name="Collura K."/>
            <person name="Luo M."/>
            <person name="Yang T."/>
            <person name="Ammiraju J.S.S."/>
            <person name="Engler F."/>
            <person name="Soderlund C."/>
            <person name="Wing R.A."/>
            <person name="Palmer L.E."/>
            <person name="de la Bastide M."/>
            <person name="Spiegel L."/>
            <person name="Nascimento L."/>
            <person name="Zutavern T."/>
            <person name="O'Shaughnessy A."/>
            <person name="Dike S."/>
            <person name="Dedhia N."/>
            <person name="Preston R."/>
            <person name="Balija V."/>
            <person name="McCombie W.R."/>
            <person name="Chow T."/>
            <person name="Chen H."/>
            <person name="Chung M."/>
            <person name="Chen C."/>
            <person name="Shaw J."/>
            <person name="Wu H."/>
            <person name="Hsiao K."/>
            <person name="Chao Y."/>
            <person name="Chu M."/>
            <person name="Cheng C."/>
            <person name="Hour A."/>
            <person name="Lee P."/>
            <person name="Lin S."/>
            <person name="Lin Y."/>
            <person name="Liou J."/>
            <person name="Liu S."/>
            <person name="Hsing Y."/>
            <person name="Raghuvanshi S."/>
            <person name="Mohanty A."/>
            <person name="Bharti A.K."/>
            <person name="Gaur A."/>
            <person name="Gupta V."/>
            <person name="Kumar D."/>
            <person name="Ravi V."/>
            <person name="Vij S."/>
            <person name="Kapur A."/>
            <person name="Khurana P."/>
            <person name="Khurana P."/>
            <person name="Khurana J.P."/>
            <person name="Tyagi A.K."/>
            <person name="Gaikwad K."/>
            <person name="Singh A."/>
            <person name="Dalal V."/>
            <person name="Srivastava S."/>
            <person name="Dixit A."/>
            <person name="Pal A.K."/>
            <person name="Ghazi I.A."/>
            <person name="Yadav M."/>
            <person name="Pandit A."/>
            <person name="Bhargava A."/>
            <person name="Sureshbabu K."/>
            <person name="Batra K."/>
            <person name="Sharma T.R."/>
            <person name="Mohapatra T."/>
            <person name="Singh N.K."/>
            <person name="Messing J."/>
            <person name="Nelson A.B."/>
            <person name="Fuks G."/>
            <person name="Kavchok S."/>
            <person name="Keizer G."/>
            <person name="Linton E."/>
            <person name="Llaca V."/>
            <person name="Song R."/>
            <person name="Tanyolac B."/>
            <person name="Young S."/>
            <person name="Ho-Il K."/>
            <person name="Hahn J.H."/>
            <person name="Sangsakoo G."/>
            <person name="Vanavichit A."/>
            <person name="de Mattos Luiz.A.T."/>
            <person name="Zimmer P.D."/>
            <person name="Malone G."/>
            <person name="Dellagostin O."/>
            <person name="de Oliveira A.C."/>
            <person name="Bevan M."/>
            <person name="Bancroft I."/>
            <person name="Minx P."/>
            <person name="Cordum H."/>
            <person name="Wilson R."/>
            <person name="Cheng Z."/>
            <person name="Jin W."/>
            <person name="Jiang J."/>
            <person name="Leong S.A."/>
            <person name="Iwama H."/>
            <person name="Gojobori T."/>
            <person name="Itoh T."/>
            <person name="Niimura Y."/>
            <person name="Fujii Y."/>
            <person name="Habara T."/>
            <person name="Sakai H."/>
            <person name="Sato Y."/>
            <person name="Wilson G."/>
            <person name="Kumar K."/>
            <person name="McCouch S."/>
            <person name="Juretic N."/>
            <person name="Hoen D."/>
            <person name="Wright S."/>
            <person name="Bruskiewich R."/>
            <person name="Bureau T."/>
            <person name="Miyao A."/>
            <person name="Hirochika H."/>
            <person name="Nishikawa T."/>
            <person name="Kadowaki K."/>
            <person name="Sugiura M."/>
            <person name="Burr B."/>
            <person name="Sasaki T."/>
        </authorList>
    </citation>
    <scope>NUCLEOTIDE SEQUENCE [LARGE SCALE GENOMIC DNA]</scope>
    <source>
        <strain evidence="2">cv. Nipponbare</strain>
    </source>
</reference>
<dbReference type="Gramene" id="Os04t0607200-02">
    <property type="protein sequence ID" value="Os04t0607200-02"/>
    <property type="gene ID" value="Os04g0607200"/>
</dbReference>
<evidence type="ECO:0000313" key="1">
    <source>
        <dbReference type="EMBL" id="BAS90904.1"/>
    </source>
</evidence>
<sequence length="26" mass="2946">VQFNELASPSSGCVCARTRYVHYVCR</sequence>
<proteinExistence type="predicted"/>
<keyword evidence="2" id="KW-1185">Reference proteome</keyword>
<dbReference type="ExpressionAtlas" id="A0A0P0WEW1">
    <property type="expression patterns" value="baseline and differential"/>
</dbReference>
<dbReference type="Gramene" id="Os04t0607200-03">
    <property type="protein sequence ID" value="Os04t0607200-03"/>
    <property type="gene ID" value="Os04g0607200"/>
</dbReference>
<dbReference type="AlphaFoldDB" id="A0A0P0WEW1"/>
<reference evidence="1 2" key="2">
    <citation type="journal article" date="2013" name="Plant Cell Physiol.">
        <title>Rice Annotation Project Database (RAP-DB): an integrative and interactive database for rice genomics.</title>
        <authorList>
            <person name="Sakai H."/>
            <person name="Lee S.S."/>
            <person name="Tanaka T."/>
            <person name="Numa H."/>
            <person name="Kim J."/>
            <person name="Kawahara Y."/>
            <person name="Wakimoto H."/>
            <person name="Yang C.C."/>
            <person name="Iwamoto M."/>
            <person name="Abe T."/>
            <person name="Yamada Y."/>
            <person name="Muto A."/>
            <person name="Inokuchi H."/>
            <person name="Ikemura T."/>
            <person name="Matsumoto T."/>
            <person name="Sasaki T."/>
            <person name="Itoh T."/>
        </authorList>
    </citation>
    <scope>NUCLEOTIDE SEQUENCE [LARGE SCALE GENOMIC DNA]</scope>
    <source>
        <strain evidence="2">cv. Nipponbare</strain>
    </source>
</reference>
<reference evidence="1 2" key="3">
    <citation type="journal article" date="2013" name="Rice">
        <title>Improvement of the Oryza sativa Nipponbare reference genome using next generation sequence and optical map data.</title>
        <authorList>
            <person name="Kawahara Y."/>
            <person name="de la Bastide M."/>
            <person name="Hamilton J.P."/>
            <person name="Kanamori H."/>
            <person name="McCombie W.R."/>
            <person name="Ouyang S."/>
            <person name="Schwartz D.C."/>
            <person name="Tanaka T."/>
            <person name="Wu J."/>
            <person name="Zhou S."/>
            <person name="Childs K.L."/>
            <person name="Davidson R.M."/>
            <person name="Lin H."/>
            <person name="Quesada-Ocampo L."/>
            <person name="Vaillancourt B."/>
            <person name="Sakai H."/>
            <person name="Lee S.S."/>
            <person name="Kim J."/>
            <person name="Numa H."/>
            <person name="Itoh T."/>
            <person name="Buell C.R."/>
            <person name="Matsumoto T."/>
        </authorList>
    </citation>
    <scope>NUCLEOTIDE SEQUENCE [LARGE SCALE GENOMIC DNA]</scope>
    <source>
        <strain evidence="2">cv. Nipponbare</strain>
    </source>
</reference>
<name>A0A0P0WEW1_ORYSJ</name>
<dbReference type="Proteomes" id="UP000059680">
    <property type="component" value="Chromosome 4"/>
</dbReference>
<organism evidence="1 2">
    <name type="scientific">Oryza sativa subsp. japonica</name>
    <name type="common">Rice</name>
    <dbReference type="NCBI Taxonomy" id="39947"/>
    <lineage>
        <taxon>Eukaryota</taxon>
        <taxon>Viridiplantae</taxon>
        <taxon>Streptophyta</taxon>
        <taxon>Embryophyta</taxon>
        <taxon>Tracheophyta</taxon>
        <taxon>Spermatophyta</taxon>
        <taxon>Magnoliopsida</taxon>
        <taxon>Liliopsida</taxon>
        <taxon>Poales</taxon>
        <taxon>Poaceae</taxon>
        <taxon>BOP clade</taxon>
        <taxon>Oryzoideae</taxon>
        <taxon>Oryzeae</taxon>
        <taxon>Oryzinae</taxon>
        <taxon>Oryza</taxon>
        <taxon>Oryza sativa</taxon>
    </lineage>
</organism>